<dbReference type="Proteomes" id="UP000663832">
    <property type="component" value="Unassembled WGS sequence"/>
</dbReference>
<protein>
    <recommendedName>
        <fullName evidence="3">RRM domain-containing protein</fullName>
    </recommendedName>
</protein>
<dbReference type="Gene3D" id="3.30.70.330">
    <property type="match status" value="1"/>
</dbReference>
<keyword evidence="5" id="KW-1185">Reference proteome</keyword>
<dbReference type="SUPFAM" id="SSF54928">
    <property type="entry name" value="RNA-binding domain, RBD"/>
    <property type="match status" value="1"/>
</dbReference>
<dbReference type="InterPro" id="IPR012677">
    <property type="entry name" value="Nucleotide-bd_a/b_plait_sf"/>
</dbReference>
<feature type="domain" description="RRM" evidence="3">
    <location>
        <begin position="12"/>
        <end position="97"/>
    </location>
</feature>
<dbReference type="AlphaFoldDB" id="A0A815SMQ0"/>
<evidence type="ECO:0000256" key="2">
    <source>
        <dbReference type="SAM" id="Coils"/>
    </source>
</evidence>
<dbReference type="InterPro" id="IPR035979">
    <property type="entry name" value="RBD_domain_sf"/>
</dbReference>
<comment type="caution">
    <text evidence="4">The sequence shown here is derived from an EMBL/GenBank/DDBJ whole genome shotgun (WGS) entry which is preliminary data.</text>
</comment>
<accession>A0A815SMQ0</accession>
<reference evidence="4" key="1">
    <citation type="submission" date="2021-02" db="EMBL/GenBank/DDBJ databases">
        <authorList>
            <person name="Nowell W R."/>
        </authorList>
    </citation>
    <scope>NUCLEOTIDE SEQUENCE</scope>
</reference>
<proteinExistence type="predicted"/>
<dbReference type="InterPro" id="IPR000504">
    <property type="entry name" value="RRM_dom"/>
</dbReference>
<gene>
    <name evidence="4" type="ORF">QVE165_LOCUS42869</name>
</gene>
<keyword evidence="1" id="KW-0694">RNA-binding</keyword>
<sequence length="177" mass="20764">MFLYRDIEFLKRTIKVSNIPTNLSIDQIINLFSDGRFENIHIPVDNLDNQIGFTYITFDTSQHCQQFISNIIGTNKYCFINNDTYNGPVLVEQYDLPEYIDINDRIQLRITNMSDSDDNIATKIGQLYINMNKKMKKEINDGLDQIKQYEKQEEIQKLKELEKLKNEAIDELKAIGQ</sequence>
<evidence type="ECO:0000313" key="5">
    <source>
        <dbReference type="Proteomes" id="UP000663832"/>
    </source>
</evidence>
<keyword evidence="2" id="KW-0175">Coiled coil</keyword>
<dbReference type="EMBL" id="CAJNOM010000538">
    <property type="protein sequence ID" value="CAF1490890.1"/>
    <property type="molecule type" value="Genomic_DNA"/>
</dbReference>
<name>A0A815SMQ0_9BILA</name>
<dbReference type="CDD" id="cd00590">
    <property type="entry name" value="RRM_SF"/>
    <property type="match status" value="1"/>
</dbReference>
<feature type="coiled-coil region" evidence="2">
    <location>
        <begin position="132"/>
        <end position="175"/>
    </location>
</feature>
<dbReference type="OrthoDB" id="10194329at2759"/>
<evidence type="ECO:0000259" key="3">
    <source>
        <dbReference type="PROSITE" id="PS50102"/>
    </source>
</evidence>
<dbReference type="GO" id="GO:0003723">
    <property type="term" value="F:RNA binding"/>
    <property type="evidence" value="ECO:0007669"/>
    <property type="project" value="UniProtKB-UniRule"/>
</dbReference>
<evidence type="ECO:0000313" key="4">
    <source>
        <dbReference type="EMBL" id="CAF1490890.1"/>
    </source>
</evidence>
<evidence type="ECO:0000256" key="1">
    <source>
        <dbReference type="PROSITE-ProRule" id="PRU00176"/>
    </source>
</evidence>
<dbReference type="PROSITE" id="PS50102">
    <property type="entry name" value="RRM"/>
    <property type="match status" value="1"/>
</dbReference>
<organism evidence="4 5">
    <name type="scientific">Adineta steineri</name>
    <dbReference type="NCBI Taxonomy" id="433720"/>
    <lineage>
        <taxon>Eukaryota</taxon>
        <taxon>Metazoa</taxon>
        <taxon>Spiralia</taxon>
        <taxon>Gnathifera</taxon>
        <taxon>Rotifera</taxon>
        <taxon>Eurotatoria</taxon>
        <taxon>Bdelloidea</taxon>
        <taxon>Adinetida</taxon>
        <taxon>Adinetidae</taxon>
        <taxon>Adineta</taxon>
    </lineage>
</organism>